<evidence type="ECO:0000313" key="10">
    <source>
        <dbReference type="EMBL" id="EHN09202.1"/>
    </source>
</evidence>
<dbReference type="EMBL" id="AGUD01000298">
    <property type="protein sequence ID" value="EHN09202.1"/>
    <property type="molecule type" value="Genomic_DNA"/>
</dbReference>
<feature type="binding site" evidence="7">
    <location>
        <begin position="338"/>
        <end position="339"/>
    </location>
    <ligand>
        <name>FMN</name>
        <dbReference type="ChEBI" id="CHEBI:58210"/>
    </ligand>
</feature>
<dbReference type="InterPro" id="IPR012133">
    <property type="entry name" value="Alpha-hydoxy_acid_DH_FMN"/>
</dbReference>
<dbReference type="PIRSF" id="PIRSF000138">
    <property type="entry name" value="Al-hdrx_acd_dh"/>
    <property type="match status" value="1"/>
</dbReference>
<sequence length="389" mass="40483">MPAPAPAARMALPITPRSSADAPAPRAESLYRSDVQFSTLGEIRRAGLAALDPDVADFLESGSGAELTLRANRAAFARRTIVPRPMHATASPDTSTSFLGIPLAAPILTAPFGGDALFHRDGHLAVARANAAHGIASIVPEAGSFSLEAIAEAAPAAARILQLHPIDPVEHVVGMSRRARRAGYGALCVTVDCPVGGWRTRNRENRFDPDLRHFAGNLDETGTIGVAELFGRLLDVDGARWDWARLREVAAEFELPWIAKGVLGADAAEQAIAAGASAIVVSNHGGRQLDHAPASLDVLPEVAEAVAGRVPIALDSGVRTGADVLLALALGADVVVLGRLTAYGLAAGGQHGVARTLELLTDELRTTMALAGVERLADLDARFVGGRPA</sequence>
<evidence type="ECO:0000256" key="4">
    <source>
        <dbReference type="ARBA" id="ARBA00023002"/>
    </source>
</evidence>
<evidence type="ECO:0000256" key="1">
    <source>
        <dbReference type="ARBA" id="ARBA00001917"/>
    </source>
</evidence>
<keyword evidence="4" id="KW-0560">Oxidoreductase</keyword>
<comment type="caution">
    <text evidence="10">The sequence shown here is derived from an EMBL/GenBank/DDBJ whole genome shotgun (WGS) entry which is preliminary data.</text>
</comment>
<feature type="binding site" evidence="7">
    <location>
        <position position="199"/>
    </location>
    <ligand>
        <name>glyoxylate</name>
        <dbReference type="ChEBI" id="CHEBI:36655"/>
    </ligand>
</feature>
<feature type="binding site" evidence="7">
    <location>
        <position position="190"/>
    </location>
    <ligand>
        <name>FMN</name>
        <dbReference type="ChEBI" id="CHEBI:58210"/>
    </ligand>
</feature>
<dbReference type="CDD" id="cd02809">
    <property type="entry name" value="alpha_hydroxyacid_oxid_FMN"/>
    <property type="match status" value="1"/>
</dbReference>
<evidence type="ECO:0000256" key="3">
    <source>
        <dbReference type="ARBA" id="ARBA00022643"/>
    </source>
</evidence>
<keyword evidence="2 7" id="KW-0285">Flavoprotein</keyword>
<dbReference type="PANTHER" id="PTHR10578:SF107">
    <property type="entry name" value="2-HYDROXYACID OXIDASE 1"/>
    <property type="match status" value="1"/>
</dbReference>
<feature type="binding site" evidence="7">
    <location>
        <position position="284"/>
    </location>
    <ligand>
        <name>glyoxylate</name>
        <dbReference type="ChEBI" id="CHEBI:36655"/>
    </ligand>
</feature>
<reference evidence="10 11" key="1">
    <citation type="journal article" date="2013" name="Biodegradation">
        <title>Quantitative proteomic analysis of ibuprofen-degrading Patulibacter sp. strain I11.</title>
        <authorList>
            <person name="Almeida B."/>
            <person name="Kjeldal H."/>
            <person name="Lolas I."/>
            <person name="Knudsen A.D."/>
            <person name="Carvalho G."/>
            <person name="Nielsen K.L."/>
            <person name="Barreto Crespo M.T."/>
            <person name="Stensballe A."/>
            <person name="Nielsen J.L."/>
        </authorList>
    </citation>
    <scope>NUCLEOTIDE SEQUENCE [LARGE SCALE GENOMIC DNA]</scope>
    <source>
        <strain evidence="10 11">I11</strain>
    </source>
</reference>
<feature type="domain" description="FMN hydroxy acid dehydrogenase" evidence="9">
    <location>
        <begin position="32"/>
        <end position="389"/>
    </location>
</feature>
<dbReference type="InterPro" id="IPR000262">
    <property type="entry name" value="FMN-dep_DH"/>
</dbReference>
<dbReference type="PROSITE" id="PS51349">
    <property type="entry name" value="FMN_HYDROXY_ACID_DH_2"/>
    <property type="match status" value="1"/>
</dbReference>
<dbReference type="Pfam" id="PF01070">
    <property type="entry name" value="FMN_dh"/>
    <property type="match status" value="1"/>
</dbReference>
<name>H0EAT0_9ACTN</name>
<comment type="cofactor">
    <cofactor evidence="1">
        <name>FMN</name>
        <dbReference type="ChEBI" id="CHEBI:58210"/>
    </cofactor>
</comment>
<protein>
    <submittedName>
        <fullName evidence="10">Glycolate oxidase</fullName>
    </submittedName>
</protein>
<feature type="binding site" evidence="7">
    <location>
        <position position="162"/>
    </location>
    <ligand>
        <name>FMN</name>
        <dbReference type="ChEBI" id="CHEBI:58210"/>
    </ligand>
</feature>
<dbReference type="GO" id="GO:0010181">
    <property type="term" value="F:FMN binding"/>
    <property type="evidence" value="ECO:0007669"/>
    <property type="project" value="InterPro"/>
</dbReference>
<comment type="similarity">
    <text evidence="5">Belongs to the FMN-dependent alpha-hydroxy acid dehydrogenase family.</text>
</comment>
<proteinExistence type="inferred from homology"/>
<feature type="binding site" evidence="7">
    <location>
        <begin position="111"/>
        <end position="113"/>
    </location>
    <ligand>
        <name>FMN</name>
        <dbReference type="ChEBI" id="CHEBI:58210"/>
    </ligand>
</feature>
<evidence type="ECO:0000256" key="7">
    <source>
        <dbReference type="PIRSR" id="PIRSR000138-2"/>
    </source>
</evidence>
<dbReference type="PATRIC" id="fig|1097667.3.peg.3919"/>
<organism evidence="10 11">
    <name type="scientific">Patulibacter medicamentivorans</name>
    <dbReference type="NCBI Taxonomy" id="1097667"/>
    <lineage>
        <taxon>Bacteria</taxon>
        <taxon>Bacillati</taxon>
        <taxon>Actinomycetota</taxon>
        <taxon>Thermoleophilia</taxon>
        <taxon>Solirubrobacterales</taxon>
        <taxon>Patulibacteraceae</taxon>
        <taxon>Patulibacter</taxon>
    </lineage>
</organism>
<feature type="active site" description="Proton acceptor" evidence="6">
    <location>
        <position position="284"/>
    </location>
</feature>
<feature type="binding site" evidence="7">
    <location>
        <begin position="315"/>
        <end position="319"/>
    </location>
    <ligand>
        <name>FMN</name>
        <dbReference type="ChEBI" id="CHEBI:58210"/>
    </ligand>
</feature>
<dbReference type="InterPro" id="IPR037396">
    <property type="entry name" value="FMN_HAD"/>
</dbReference>
<evidence type="ECO:0000259" key="9">
    <source>
        <dbReference type="PROSITE" id="PS51349"/>
    </source>
</evidence>
<dbReference type="AlphaFoldDB" id="H0EAT0"/>
<feature type="binding site" evidence="7">
    <location>
        <position position="282"/>
    </location>
    <ligand>
        <name>FMN</name>
        <dbReference type="ChEBI" id="CHEBI:58210"/>
    </ligand>
</feature>
<dbReference type="PANTHER" id="PTHR10578">
    <property type="entry name" value="S -2-HYDROXY-ACID OXIDASE-RELATED"/>
    <property type="match status" value="1"/>
</dbReference>
<feature type="region of interest" description="Disordered" evidence="8">
    <location>
        <begin position="1"/>
        <end position="24"/>
    </location>
</feature>
<dbReference type="PROSITE" id="PS00557">
    <property type="entry name" value="FMN_HYDROXY_ACID_DH_1"/>
    <property type="match status" value="1"/>
</dbReference>
<dbReference type="GO" id="GO:0016491">
    <property type="term" value="F:oxidoreductase activity"/>
    <property type="evidence" value="ECO:0007669"/>
    <property type="project" value="UniProtKB-KW"/>
</dbReference>
<dbReference type="SUPFAM" id="SSF51395">
    <property type="entry name" value="FMN-linked oxidoreductases"/>
    <property type="match status" value="1"/>
</dbReference>
<feature type="binding site" evidence="7">
    <location>
        <position position="260"/>
    </location>
    <ligand>
        <name>glyoxylate</name>
        <dbReference type="ChEBI" id="CHEBI:36655"/>
    </ligand>
</feature>
<dbReference type="Proteomes" id="UP000005143">
    <property type="component" value="Unassembled WGS sequence"/>
</dbReference>
<evidence type="ECO:0000256" key="8">
    <source>
        <dbReference type="SAM" id="MobiDB-lite"/>
    </source>
</evidence>
<keyword evidence="3 7" id="KW-0288">FMN</keyword>
<evidence type="ECO:0000256" key="2">
    <source>
        <dbReference type="ARBA" id="ARBA00022630"/>
    </source>
</evidence>
<dbReference type="InterPro" id="IPR013785">
    <property type="entry name" value="Aldolase_TIM"/>
</dbReference>
<dbReference type="Gene3D" id="3.20.20.70">
    <property type="entry name" value="Aldolase class I"/>
    <property type="match status" value="1"/>
</dbReference>
<evidence type="ECO:0000256" key="5">
    <source>
        <dbReference type="ARBA" id="ARBA00024042"/>
    </source>
</evidence>
<evidence type="ECO:0000256" key="6">
    <source>
        <dbReference type="PIRSR" id="PIRSR000138-1"/>
    </source>
</evidence>
<gene>
    <name evidence="10" type="ORF">PAI11_39550</name>
</gene>
<accession>H0EAT0</accession>
<feature type="binding site" evidence="7">
    <location>
        <position position="287"/>
    </location>
    <ligand>
        <name>glyoxylate</name>
        <dbReference type="ChEBI" id="CHEBI:36655"/>
    </ligand>
</feature>
<keyword evidence="11" id="KW-1185">Reference proteome</keyword>
<evidence type="ECO:0000313" key="11">
    <source>
        <dbReference type="Proteomes" id="UP000005143"/>
    </source>
</evidence>
<dbReference type="InterPro" id="IPR008259">
    <property type="entry name" value="FMN_hydac_DH_AS"/>
</dbReference>